<dbReference type="OrthoDB" id="1103324at2759"/>
<dbReference type="PROSITE" id="PS00086">
    <property type="entry name" value="CYTOCHROME_P450"/>
    <property type="match status" value="1"/>
</dbReference>
<dbReference type="PANTHER" id="PTHR46300:SF5">
    <property type="entry name" value="CYTOCHROME P450"/>
    <property type="match status" value="1"/>
</dbReference>
<evidence type="ECO:0000313" key="7">
    <source>
        <dbReference type="Proteomes" id="UP000754883"/>
    </source>
</evidence>
<dbReference type="SUPFAM" id="SSF48264">
    <property type="entry name" value="Cytochrome P450"/>
    <property type="match status" value="1"/>
</dbReference>
<evidence type="ECO:0000256" key="2">
    <source>
        <dbReference type="ARBA" id="ARBA00022723"/>
    </source>
</evidence>
<keyword evidence="4 5" id="KW-0408">Iron</keyword>
<keyword evidence="7" id="KW-1185">Reference proteome</keyword>
<dbReference type="GO" id="GO:0005506">
    <property type="term" value="F:iron ion binding"/>
    <property type="evidence" value="ECO:0007669"/>
    <property type="project" value="InterPro"/>
</dbReference>
<accession>A0A9N9Y8M0</accession>
<keyword evidence="2 5" id="KW-0479">Metal-binding</keyword>
<dbReference type="GO" id="GO:0016705">
    <property type="term" value="F:oxidoreductase activity, acting on paired donors, with incorporation or reduction of molecular oxygen"/>
    <property type="evidence" value="ECO:0007669"/>
    <property type="project" value="InterPro"/>
</dbReference>
<dbReference type="AlphaFoldDB" id="A0A9N9Y8M0"/>
<keyword evidence="3 5" id="KW-0560">Oxidoreductase</keyword>
<dbReference type="GO" id="GO:0020037">
    <property type="term" value="F:heme binding"/>
    <property type="evidence" value="ECO:0007669"/>
    <property type="project" value="InterPro"/>
</dbReference>
<evidence type="ECO:0000313" key="6">
    <source>
        <dbReference type="EMBL" id="CAG9995619.1"/>
    </source>
</evidence>
<dbReference type="EMBL" id="CABFNO020001536">
    <property type="protein sequence ID" value="CAG9995619.1"/>
    <property type="molecule type" value="Genomic_DNA"/>
</dbReference>
<dbReference type="Pfam" id="PF00067">
    <property type="entry name" value="p450"/>
    <property type="match status" value="1"/>
</dbReference>
<comment type="caution">
    <text evidence="6">The sequence shown here is derived from an EMBL/GenBank/DDBJ whole genome shotgun (WGS) entry which is preliminary data.</text>
</comment>
<evidence type="ECO:0000256" key="3">
    <source>
        <dbReference type="ARBA" id="ARBA00023002"/>
    </source>
</evidence>
<dbReference type="Proteomes" id="UP000754883">
    <property type="component" value="Unassembled WGS sequence"/>
</dbReference>
<keyword evidence="5" id="KW-0503">Monooxygenase</keyword>
<dbReference type="InterPro" id="IPR001128">
    <property type="entry name" value="Cyt_P450"/>
</dbReference>
<protein>
    <recommendedName>
        <fullName evidence="8">O-methylsterigmatocystin oxidoreductase</fullName>
    </recommendedName>
</protein>
<proteinExistence type="inferred from homology"/>
<comment type="similarity">
    <text evidence="1 5">Belongs to the cytochrome P450 family.</text>
</comment>
<dbReference type="PANTHER" id="PTHR46300">
    <property type="entry name" value="P450, PUTATIVE (EUROFUNG)-RELATED-RELATED"/>
    <property type="match status" value="1"/>
</dbReference>
<gene>
    <name evidence="6" type="ORF">CBYS24578_00003761</name>
</gene>
<dbReference type="InterPro" id="IPR036396">
    <property type="entry name" value="Cyt_P450_sf"/>
</dbReference>
<dbReference type="GO" id="GO:0004497">
    <property type="term" value="F:monooxygenase activity"/>
    <property type="evidence" value="ECO:0007669"/>
    <property type="project" value="UniProtKB-KW"/>
</dbReference>
<organism evidence="6 7">
    <name type="scientific">Clonostachys byssicola</name>
    <dbReference type="NCBI Taxonomy" id="160290"/>
    <lineage>
        <taxon>Eukaryota</taxon>
        <taxon>Fungi</taxon>
        <taxon>Dikarya</taxon>
        <taxon>Ascomycota</taxon>
        <taxon>Pezizomycotina</taxon>
        <taxon>Sordariomycetes</taxon>
        <taxon>Hypocreomycetidae</taxon>
        <taxon>Hypocreales</taxon>
        <taxon>Bionectriaceae</taxon>
        <taxon>Clonostachys</taxon>
    </lineage>
</organism>
<evidence type="ECO:0008006" key="8">
    <source>
        <dbReference type="Google" id="ProtNLM"/>
    </source>
</evidence>
<evidence type="ECO:0000256" key="5">
    <source>
        <dbReference type="RuleBase" id="RU000461"/>
    </source>
</evidence>
<evidence type="ECO:0000256" key="4">
    <source>
        <dbReference type="ARBA" id="ARBA00023004"/>
    </source>
</evidence>
<keyword evidence="5" id="KW-0349">Heme</keyword>
<feature type="non-terminal residue" evidence="6">
    <location>
        <position position="1"/>
    </location>
</feature>
<dbReference type="InterPro" id="IPR017972">
    <property type="entry name" value="Cyt_P450_CS"/>
</dbReference>
<evidence type="ECO:0000256" key="1">
    <source>
        <dbReference type="ARBA" id="ARBA00010617"/>
    </source>
</evidence>
<dbReference type="InterPro" id="IPR050364">
    <property type="entry name" value="Cytochrome_P450_fung"/>
</dbReference>
<reference evidence="6" key="1">
    <citation type="submission" date="2021-10" db="EMBL/GenBank/DDBJ databases">
        <authorList>
            <person name="Piombo E."/>
        </authorList>
    </citation>
    <scope>NUCLEOTIDE SEQUENCE</scope>
</reference>
<dbReference type="Gene3D" id="1.10.630.10">
    <property type="entry name" value="Cytochrome P450"/>
    <property type="match status" value="2"/>
</dbReference>
<sequence length="237" mass="26393">MRRFVTAVVLSIGFGTKIDRDSDRFIQIATNASYAFGHERAPGSTPVDFFPILKNLPMLFHDRSLRFVREWRFAIRNLHGYTEVVSSVAIGVPHRSLEADVYEGYFIPAGSLVYASARAMPHDSRVYSNVDEFDPDRFLPTAEGGRGEPLPAGQFGFGRRVCVGKHVAEATVWIVIACMLSTMRIEQARDGAGRELEPQVELTNGLTSHPKKLPCRIVPRDGRSKSAIDLRLCSART</sequence>
<name>A0A9N9Y8M0_9HYPO</name>